<accession>A0ACC2U6Q4</accession>
<comment type="caution">
    <text evidence="1">The sequence shown here is derived from an EMBL/GenBank/DDBJ whole genome shotgun (WGS) entry which is preliminary data.</text>
</comment>
<sequence>MTAPTNEFPMDLQAYAGEFEFPVSPEGWQEGLMYPYLSPTEGETSSLGEHSPLSFMEDMYMQMPFHQDLLLNSDQPISPEFATVPLEYDMQEPAYNNSMLMMSGFQPYPCVPMYSGPMMLGPMFGMEDFVPHHNSFDPIKVKRHKNVGRACTHCKKAHLACDESRPCKRCTHLGKSNCIDVEHKRRGRPKSNANADKETL</sequence>
<protein>
    <submittedName>
        <fullName evidence="1">Uncharacterized protein</fullName>
    </submittedName>
</protein>
<evidence type="ECO:0000313" key="2">
    <source>
        <dbReference type="Proteomes" id="UP001165960"/>
    </source>
</evidence>
<keyword evidence="2" id="KW-1185">Reference proteome</keyword>
<gene>
    <name evidence="1" type="ORF">DSO57_1003693</name>
</gene>
<reference evidence="1" key="1">
    <citation type="submission" date="2022-04" db="EMBL/GenBank/DDBJ databases">
        <title>Genome of the entomopathogenic fungus Entomophthora muscae.</title>
        <authorList>
            <person name="Elya C."/>
            <person name="Lovett B.R."/>
            <person name="Lee E."/>
            <person name="Macias A.M."/>
            <person name="Hajek A.E."/>
            <person name="De Bivort B.L."/>
            <person name="Kasson M.T."/>
            <person name="De Fine Licht H.H."/>
            <person name="Stajich J.E."/>
        </authorList>
    </citation>
    <scope>NUCLEOTIDE SEQUENCE</scope>
    <source>
        <strain evidence="1">Berkeley</strain>
    </source>
</reference>
<dbReference type="EMBL" id="QTSX02001429">
    <property type="protein sequence ID" value="KAJ9082533.1"/>
    <property type="molecule type" value="Genomic_DNA"/>
</dbReference>
<name>A0ACC2U6Q4_9FUNG</name>
<proteinExistence type="predicted"/>
<organism evidence="1 2">
    <name type="scientific">Entomophthora muscae</name>
    <dbReference type="NCBI Taxonomy" id="34485"/>
    <lineage>
        <taxon>Eukaryota</taxon>
        <taxon>Fungi</taxon>
        <taxon>Fungi incertae sedis</taxon>
        <taxon>Zoopagomycota</taxon>
        <taxon>Entomophthoromycotina</taxon>
        <taxon>Entomophthoromycetes</taxon>
        <taxon>Entomophthorales</taxon>
        <taxon>Entomophthoraceae</taxon>
        <taxon>Entomophthora</taxon>
    </lineage>
</organism>
<dbReference type="Proteomes" id="UP001165960">
    <property type="component" value="Unassembled WGS sequence"/>
</dbReference>
<evidence type="ECO:0000313" key="1">
    <source>
        <dbReference type="EMBL" id="KAJ9082533.1"/>
    </source>
</evidence>